<dbReference type="InterPro" id="IPR012728">
    <property type="entry name" value="Pls/PosA_C"/>
</dbReference>
<keyword evidence="4" id="KW-0472">Membrane</keyword>
<dbReference type="PROSITE" id="PS50075">
    <property type="entry name" value="CARRIER"/>
    <property type="match status" value="2"/>
</dbReference>
<evidence type="ECO:0000256" key="4">
    <source>
        <dbReference type="SAM" id="Phobius"/>
    </source>
</evidence>
<evidence type="ECO:0000256" key="1">
    <source>
        <dbReference type="ARBA" id="ARBA00022450"/>
    </source>
</evidence>
<keyword evidence="2" id="KW-0597">Phosphoprotein</keyword>
<dbReference type="InterPro" id="IPR036736">
    <property type="entry name" value="ACP-like_sf"/>
</dbReference>
<dbReference type="Pfam" id="PF00550">
    <property type="entry name" value="PP-binding"/>
    <property type="match status" value="2"/>
</dbReference>
<feature type="transmembrane region" description="Helical" evidence="4">
    <location>
        <begin position="706"/>
        <end position="726"/>
    </location>
</feature>
<dbReference type="SMART" id="SM00823">
    <property type="entry name" value="PKS_PP"/>
    <property type="match status" value="2"/>
</dbReference>
<dbReference type="SUPFAM" id="SSF47336">
    <property type="entry name" value="ACP-like"/>
    <property type="match status" value="2"/>
</dbReference>
<dbReference type="InterPro" id="IPR011004">
    <property type="entry name" value="Trimer_LpxA-like_sf"/>
</dbReference>
<dbReference type="Proteomes" id="UP000198680">
    <property type="component" value="Unassembled WGS sequence"/>
</dbReference>
<evidence type="ECO:0000313" key="6">
    <source>
        <dbReference type="EMBL" id="SDL85575.1"/>
    </source>
</evidence>
<dbReference type="GO" id="GO:0031177">
    <property type="term" value="F:phosphopantetheine binding"/>
    <property type="evidence" value="ECO:0007669"/>
    <property type="project" value="InterPro"/>
</dbReference>
<dbReference type="EMBL" id="FNHE01000002">
    <property type="protein sequence ID" value="SDL85575.1"/>
    <property type="molecule type" value="Genomic_DNA"/>
</dbReference>
<organism evidence="6 7">
    <name type="scientific">Geodermatophilus siccatus</name>
    <dbReference type="NCBI Taxonomy" id="1137991"/>
    <lineage>
        <taxon>Bacteria</taxon>
        <taxon>Bacillati</taxon>
        <taxon>Actinomycetota</taxon>
        <taxon>Actinomycetes</taxon>
        <taxon>Geodermatophilales</taxon>
        <taxon>Geodermatophilaceae</taxon>
        <taxon>Geodermatophilus</taxon>
    </lineage>
</organism>
<protein>
    <recommendedName>
        <fullName evidence="5">Carrier domain-containing protein</fullName>
    </recommendedName>
</protein>
<feature type="transmembrane region" description="Helical" evidence="4">
    <location>
        <begin position="245"/>
        <end position="267"/>
    </location>
</feature>
<keyword evidence="4" id="KW-1133">Transmembrane helix</keyword>
<dbReference type="GO" id="GO:0043041">
    <property type="term" value="P:amino acid activation for nonribosomal peptide biosynthetic process"/>
    <property type="evidence" value="ECO:0007669"/>
    <property type="project" value="TreeGrafter"/>
</dbReference>
<keyword evidence="7" id="KW-1185">Reference proteome</keyword>
<reference evidence="7" key="1">
    <citation type="submission" date="2016-10" db="EMBL/GenBank/DDBJ databases">
        <authorList>
            <person name="Varghese N."/>
            <person name="Submissions S."/>
        </authorList>
    </citation>
    <scope>NUCLEOTIDE SEQUENCE [LARGE SCALE GENOMIC DNA]</scope>
    <source>
        <strain evidence="7">DSM 45419</strain>
    </source>
</reference>
<dbReference type="InterPro" id="IPR009081">
    <property type="entry name" value="PP-bd_ACP"/>
</dbReference>
<evidence type="ECO:0000313" key="7">
    <source>
        <dbReference type="Proteomes" id="UP000198680"/>
    </source>
</evidence>
<dbReference type="Gene3D" id="1.10.1200.10">
    <property type="entry name" value="ACP-like"/>
    <property type="match status" value="2"/>
</dbReference>
<evidence type="ECO:0000256" key="2">
    <source>
        <dbReference type="ARBA" id="ARBA00022553"/>
    </source>
</evidence>
<keyword evidence="4" id="KW-0812">Transmembrane</keyword>
<dbReference type="RefSeq" id="WP_091214658.1">
    <property type="nucleotide sequence ID" value="NZ_FNHE01000002.1"/>
</dbReference>
<dbReference type="PANTHER" id="PTHR45527:SF1">
    <property type="entry name" value="FATTY ACID SYNTHASE"/>
    <property type="match status" value="1"/>
</dbReference>
<gene>
    <name evidence="6" type="ORF">SAMN05660642_01029</name>
</gene>
<feature type="region of interest" description="Disordered" evidence="3">
    <location>
        <begin position="894"/>
        <end position="954"/>
    </location>
</feature>
<feature type="transmembrane region" description="Helical" evidence="4">
    <location>
        <begin position="732"/>
        <end position="755"/>
    </location>
</feature>
<dbReference type="Gene3D" id="2.160.10.10">
    <property type="entry name" value="Hexapeptide repeat proteins"/>
    <property type="match status" value="2"/>
</dbReference>
<feature type="transmembrane region" description="Helical" evidence="4">
    <location>
        <begin position="211"/>
        <end position="233"/>
    </location>
</feature>
<evidence type="ECO:0000259" key="5">
    <source>
        <dbReference type="PROSITE" id="PS50075"/>
    </source>
</evidence>
<dbReference type="STRING" id="1137991.SAMN05660642_01029"/>
<feature type="transmembrane region" description="Helical" evidence="4">
    <location>
        <begin position="443"/>
        <end position="465"/>
    </location>
</feature>
<feature type="domain" description="Carrier" evidence="5">
    <location>
        <begin position="24"/>
        <end position="101"/>
    </location>
</feature>
<dbReference type="InterPro" id="IPR020806">
    <property type="entry name" value="PKS_PP-bd"/>
</dbReference>
<proteinExistence type="predicted"/>
<keyword evidence="1" id="KW-0596">Phosphopantetheine</keyword>
<name>A0A1G9NI01_9ACTN</name>
<accession>A0A1G9NI01</accession>
<feature type="domain" description="Carrier" evidence="5">
    <location>
        <begin position="106"/>
        <end position="183"/>
    </location>
</feature>
<sequence>MGRPIEVRTAAPAAVPAVHDAQAATTGDVQAVLAGLLADLLGVERVPADSHFFEDLGADSMVMARFCARVRKRPDLPAVSMRDVYQHPTVSGLATALAPVPAPRPPTGAPVETELAAVLAEVLHVDSVPVDSHVFDDLGADSMVMARFCARVRKRPDLPSVSMRDVYAHPTVRGLATVLGAPPPAPAPAAAPVAAAPASTLRCGLVGSLQVLVFLGYLYAAAVVADLGVDWISGGGDLVSQYLRAVAFGAMTLGGTAITPVVAKWVLIGRWRPQDFPVWSLAYVRFWVVKTLVRSSPLLLFFGGSPLHVLYLRALGARIGRGVTILAKQVPVATDLLTIGDDTVIRRESAFPCYRAHAGLIQTGPVTIGRDVLVGEATVLDIDTCIGDGAQLGLRSTLQRGQTVPAGEHWHGNPAQPTEVDYSVLPPAPCGTRRRAVYSLMQVLSVVLVTLPLGIGGISVLLVLWPGIGTLLDAGPLAFTDPSFYLHAAGISAVLFAGGLLLGLLAATTVPRVLDLGIRPDRVYPLYGFHWALHRGISRLTNRKFLTGLLGDSSYIVHYLRWIGYDLSEVVQTGSNFGTNVTHESPYHVTVGTGTMVADGLTVVNADFSATSFRVSRASIAPRSFLGNGIIYPPQSRMGENCLLATKVQLPIEGPVRENVGLLGSPAFEIPRSVERDSTFDHHSSAEELPGRLAAKNRYNLRTMGLFLLLRWSSYLGITLIGLAAAQLHHSMGAVSIFTAEVGALLFTVVLGVLVERANLRFGRLRPQFCSIYDPYFWWHERYWKLMWNPALFNGTPMKGFMWRLVGVRVGRRLFDDGADIPERTLVTIGDDCTLNALTWLQAHSQEDGAFKSDTITLGSGVTLGPSAWTHYGVTLGDGAVLAADSFLMKGEEIPPGGHWGGNPARALPETPVAPPARADRPTAPPPRTGAPTPVSSSGGPHPAAARALTRALQ</sequence>
<dbReference type="GO" id="GO:0044550">
    <property type="term" value="P:secondary metabolite biosynthetic process"/>
    <property type="evidence" value="ECO:0007669"/>
    <property type="project" value="TreeGrafter"/>
</dbReference>
<dbReference type="PANTHER" id="PTHR45527">
    <property type="entry name" value="NONRIBOSOMAL PEPTIDE SYNTHETASE"/>
    <property type="match status" value="1"/>
</dbReference>
<dbReference type="AlphaFoldDB" id="A0A1G9NI01"/>
<dbReference type="GO" id="GO:0005737">
    <property type="term" value="C:cytoplasm"/>
    <property type="evidence" value="ECO:0007669"/>
    <property type="project" value="TreeGrafter"/>
</dbReference>
<dbReference type="NCBIfam" id="TIGR02353">
    <property type="entry name" value="NRPS_term_dom"/>
    <property type="match status" value="1"/>
</dbReference>
<feature type="transmembrane region" description="Helical" evidence="4">
    <location>
        <begin position="485"/>
        <end position="510"/>
    </location>
</feature>
<dbReference type="SUPFAM" id="SSF51161">
    <property type="entry name" value="Trimeric LpxA-like enzymes"/>
    <property type="match status" value="2"/>
</dbReference>
<evidence type="ECO:0000256" key="3">
    <source>
        <dbReference type="SAM" id="MobiDB-lite"/>
    </source>
</evidence>